<dbReference type="Pfam" id="PF02446">
    <property type="entry name" value="Glyco_hydro_77"/>
    <property type="match status" value="1"/>
</dbReference>
<evidence type="ECO:0000256" key="4">
    <source>
        <dbReference type="ARBA" id="ARBA00022676"/>
    </source>
</evidence>
<dbReference type="PANTHER" id="PTHR32438:SF5">
    <property type="entry name" value="4-ALPHA-GLUCANOTRANSFERASE DPE1, CHLOROPLASTIC_AMYLOPLASTIC"/>
    <property type="match status" value="1"/>
</dbReference>
<dbReference type="SUPFAM" id="SSF51445">
    <property type="entry name" value="(Trans)glycosidases"/>
    <property type="match status" value="1"/>
</dbReference>
<dbReference type="GO" id="GO:0004134">
    <property type="term" value="F:4-alpha-glucanotransferase activity"/>
    <property type="evidence" value="ECO:0007669"/>
    <property type="project" value="UniProtKB-EC"/>
</dbReference>
<sequence>PLYDWDVMAGDDYAWWKNRVARALELTDRVRLDHFRGFAAYWTIPVDAETAADGWWSDGPGAPLFESMKSHFGTLPFIAEDLGSIDESVWGLKSEIDVPGMLVLPFAFEDGSESEHLPAHHTKASVVYTGTHDTDTIMGWWSSLPDNLKDYVRRYLAVDGRDIAWDFIRLALSSVATLAVIPMQDILALGSEARMNTPATLEGNWAWRTAALPGRAESERLRDLIGLYARCPAYAG</sequence>
<keyword evidence="4" id="KW-0328">Glycosyltransferase</keyword>
<keyword evidence="5" id="KW-0808">Transferase</keyword>
<dbReference type="InterPro" id="IPR003385">
    <property type="entry name" value="Glyco_hydro_77"/>
</dbReference>
<dbReference type="PANTHER" id="PTHR32438">
    <property type="entry name" value="4-ALPHA-GLUCANOTRANSFERASE DPE1, CHLOROPLASTIC/AMYLOPLASTIC"/>
    <property type="match status" value="1"/>
</dbReference>
<comment type="similarity">
    <text evidence="2">Belongs to the disproportionating enzyme family.</text>
</comment>
<evidence type="ECO:0000313" key="9">
    <source>
        <dbReference type="EMBL" id="SVE42316.1"/>
    </source>
</evidence>
<feature type="non-terminal residue" evidence="9">
    <location>
        <position position="1"/>
    </location>
</feature>
<proteinExistence type="inferred from homology"/>
<gene>
    <name evidence="9" type="ORF">METZ01_LOCUS495170</name>
</gene>
<dbReference type="EC" id="2.4.1.25" evidence="3"/>
<reference evidence="9" key="1">
    <citation type="submission" date="2018-05" db="EMBL/GenBank/DDBJ databases">
        <authorList>
            <person name="Lanie J.A."/>
            <person name="Ng W.-L."/>
            <person name="Kazmierczak K.M."/>
            <person name="Andrzejewski T.M."/>
            <person name="Davidsen T.M."/>
            <person name="Wayne K.J."/>
            <person name="Tettelin H."/>
            <person name="Glass J.I."/>
            <person name="Rusch D."/>
            <person name="Podicherti R."/>
            <person name="Tsui H.-C.T."/>
            <person name="Winkler M.E."/>
        </authorList>
    </citation>
    <scope>NUCLEOTIDE SEQUENCE</scope>
</reference>
<evidence type="ECO:0000256" key="7">
    <source>
        <dbReference type="ARBA" id="ARBA00031423"/>
    </source>
</evidence>
<dbReference type="AlphaFoldDB" id="A0A383DCU2"/>
<evidence type="ECO:0000256" key="3">
    <source>
        <dbReference type="ARBA" id="ARBA00012560"/>
    </source>
</evidence>
<organism evidence="9">
    <name type="scientific">marine metagenome</name>
    <dbReference type="NCBI Taxonomy" id="408172"/>
    <lineage>
        <taxon>unclassified sequences</taxon>
        <taxon>metagenomes</taxon>
        <taxon>ecological metagenomes</taxon>
    </lineage>
</organism>
<evidence type="ECO:0000256" key="5">
    <source>
        <dbReference type="ARBA" id="ARBA00022679"/>
    </source>
</evidence>
<evidence type="ECO:0000256" key="1">
    <source>
        <dbReference type="ARBA" id="ARBA00000439"/>
    </source>
</evidence>
<protein>
    <recommendedName>
        <fullName evidence="3">4-alpha-glucanotransferase</fullName>
        <ecNumber evidence="3">2.4.1.25</ecNumber>
    </recommendedName>
    <alternativeName>
        <fullName evidence="7">Amylomaltase</fullName>
    </alternativeName>
    <alternativeName>
        <fullName evidence="8">Disproportionating enzyme</fullName>
    </alternativeName>
</protein>
<name>A0A383DCU2_9ZZZZ</name>
<dbReference type="Gene3D" id="3.20.20.80">
    <property type="entry name" value="Glycosidases"/>
    <property type="match status" value="1"/>
</dbReference>
<evidence type="ECO:0000256" key="6">
    <source>
        <dbReference type="ARBA" id="ARBA00023277"/>
    </source>
</evidence>
<evidence type="ECO:0000256" key="2">
    <source>
        <dbReference type="ARBA" id="ARBA00005684"/>
    </source>
</evidence>
<keyword evidence="6" id="KW-0119">Carbohydrate metabolism</keyword>
<evidence type="ECO:0000256" key="8">
    <source>
        <dbReference type="ARBA" id="ARBA00031501"/>
    </source>
</evidence>
<dbReference type="GO" id="GO:0005975">
    <property type="term" value="P:carbohydrate metabolic process"/>
    <property type="evidence" value="ECO:0007669"/>
    <property type="project" value="InterPro"/>
</dbReference>
<feature type="non-terminal residue" evidence="9">
    <location>
        <position position="236"/>
    </location>
</feature>
<dbReference type="InterPro" id="IPR017853">
    <property type="entry name" value="GH"/>
</dbReference>
<accession>A0A383DCU2</accession>
<dbReference type="EMBL" id="UINC01216254">
    <property type="protein sequence ID" value="SVE42316.1"/>
    <property type="molecule type" value="Genomic_DNA"/>
</dbReference>
<comment type="catalytic activity">
    <reaction evidence="1">
        <text>Transfers a segment of a (1-&gt;4)-alpha-D-glucan to a new position in an acceptor, which may be glucose or a (1-&gt;4)-alpha-D-glucan.</text>
        <dbReference type="EC" id="2.4.1.25"/>
    </reaction>
</comment>